<evidence type="ECO:0000256" key="8">
    <source>
        <dbReference type="SAM" id="SignalP"/>
    </source>
</evidence>
<gene>
    <name evidence="9" type="ORF">ABQJ56_12795</name>
</gene>
<evidence type="ECO:0000256" key="2">
    <source>
        <dbReference type="ARBA" id="ARBA00022729"/>
    </source>
</evidence>
<evidence type="ECO:0000256" key="3">
    <source>
        <dbReference type="ARBA" id="ARBA00023136"/>
    </source>
</evidence>
<evidence type="ECO:0000313" key="10">
    <source>
        <dbReference type="Proteomes" id="UP001556170"/>
    </source>
</evidence>
<evidence type="ECO:0000256" key="7">
    <source>
        <dbReference type="SAM" id="MobiDB-lite"/>
    </source>
</evidence>
<evidence type="ECO:0000256" key="5">
    <source>
        <dbReference type="ARBA" id="ARBA00023237"/>
    </source>
</evidence>
<organism evidence="9 10">
    <name type="scientific">Rhodanobacter geophilus</name>
    <dbReference type="NCBI Taxonomy" id="3162488"/>
    <lineage>
        <taxon>Bacteria</taxon>
        <taxon>Pseudomonadati</taxon>
        <taxon>Pseudomonadota</taxon>
        <taxon>Gammaproteobacteria</taxon>
        <taxon>Lysobacterales</taxon>
        <taxon>Rhodanobacteraceae</taxon>
        <taxon>Rhodanobacter</taxon>
    </lineage>
</organism>
<evidence type="ECO:0000256" key="1">
    <source>
        <dbReference type="ARBA" id="ARBA00004459"/>
    </source>
</evidence>
<name>A0ABV3QR68_9GAMM</name>
<comment type="caution">
    <text evidence="9">The sequence shown here is derived from an EMBL/GenBank/DDBJ whole genome shotgun (WGS) entry which is preliminary data.</text>
</comment>
<feature type="region of interest" description="Disordered" evidence="7">
    <location>
        <begin position="35"/>
        <end position="67"/>
    </location>
</feature>
<reference evidence="9 10" key="1">
    <citation type="submission" date="2024-06" db="EMBL/GenBank/DDBJ databases">
        <authorList>
            <person name="Woo H."/>
        </authorList>
    </citation>
    <scope>NUCLEOTIDE SEQUENCE [LARGE SCALE GENOMIC DNA]</scope>
    <source>
        <strain evidence="9 10">S2-g</strain>
    </source>
</reference>
<feature type="signal peptide" evidence="8">
    <location>
        <begin position="1"/>
        <end position="19"/>
    </location>
</feature>
<dbReference type="PROSITE" id="PS51257">
    <property type="entry name" value="PROKAR_LIPOPROTEIN"/>
    <property type="match status" value="1"/>
</dbReference>
<evidence type="ECO:0000313" key="9">
    <source>
        <dbReference type="EMBL" id="MEW9625102.1"/>
    </source>
</evidence>
<dbReference type="NCBIfam" id="NF047847">
    <property type="entry name" value="SS_mature_LptM"/>
    <property type="match status" value="1"/>
</dbReference>
<feature type="compositionally biased region" description="Low complexity" evidence="7">
    <location>
        <begin position="43"/>
        <end position="67"/>
    </location>
</feature>
<comment type="subcellular location">
    <subcellularLocation>
        <location evidence="1">Cell outer membrane</location>
        <topology evidence="1">Lipid-anchor</topology>
    </subcellularLocation>
</comment>
<protein>
    <submittedName>
        <fullName evidence="9">Lipoprotein</fullName>
    </submittedName>
</protein>
<keyword evidence="6 9" id="KW-0449">Lipoprotein</keyword>
<accession>A0ABV3QR68</accession>
<dbReference type="Proteomes" id="UP001556170">
    <property type="component" value="Unassembled WGS sequence"/>
</dbReference>
<dbReference type="Pfam" id="PF13627">
    <property type="entry name" value="LptM_cons"/>
    <property type="match status" value="1"/>
</dbReference>
<keyword evidence="10" id="KW-1185">Reference proteome</keyword>
<keyword evidence="2 8" id="KW-0732">Signal</keyword>
<proteinExistence type="predicted"/>
<dbReference type="InterPro" id="IPR032831">
    <property type="entry name" value="LptM_cons"/>
</dbReference>
<evidence type="ECO:0000256" key="6">
    <source>
        <dbReference type="ARBA" id="ARBA00023288"/>
    </source>
</evidence>
<keyword evidence="5" id="KW-0998">Cell outer membrane</keyword>
<evidence type="ECO:0000256" key="4">
    <source>
        <dbReference type="ARBA" id="ARBA00023139"/>
    </source>
</evidence>
<sequence length="67" mass="6695">MRRPLLLPLCLAAAMLAGCGNKGPLYLPNNPNPPVYVPPKAQPAPAASQAAPAPAPATSSAMPAATH</sequence>
<dbReference type="EMBL" id="JBFOHL010000011">
    <property type="protein sequence ID" value="MEW9625102.1"/>
    <property type="molecule type" value="Genomic_DNA"/>
</dbReference>
<keyword evidence="3" id="KW-0472">Membrane</keyword>
<keyword evidence="4" id="KW-0564">Palmitate</keyword>
<dbReference type="RefSeq" id="WP_367845397.1">
    <property type="nucleotide sequence ID" value="NZ_JBFOHL010000011.1"/>
</dbReference>
<feature type="chain" id="PRO_5045257186" evidence="8">
    <location>
        <begin position="20"/>
        <end position="67"/>
    </location>
</feature>